<dbReference type="STRING" id="1183432.AGR3A_Cc160091"/>
<proteinExistence type="predicted"/>
<dbReference type="EMBL" id="FBWK01000008">
    <property type="protein sequence ID" value="CUX11111.1"/>
    <property type="molecule type" value="Genomic_DNA"/>
</dbReference>
<name>A0A1S7NSS1_9HYPH</name>
<reference evidence="2" key="1">
    <citation type="submission" date="2016-01" db="EMBL/GenBank/DDBJ databases">
        <authorList>
            <person name="Regsiter A."/>
            <person name="william w."/>
        </authorList>
    </citation>
    <scope>NUCLEOTIDE SEQUENCE [LARGE SCALE GENOMIC DNA]</scope>
    <source>
        <strain evidence="2">CFBP 6623</strain>
    </source>
</reference>
<evidence type="ECO:0000313" key="1">
    <source>
        <dbReference type="EMBL" id="CUX11111.1"/>
    </source>
</evidence>
<protein>
    <submittedName>
        <fullName evidence="1">Uncharacterized protein</fullName>
    </submittedName>
</protein>
<keyword evidence="2" id="KW-1185">Reference proteome</keyword>
<evidence type="ECO:0000313" key="2">
    <source>
        <dbReference type="Proteomes" id="UP000191988"/>
    </source>
</evidence>
<organism evidence="1 2">
    <name type="scientific">Agrobacterium tomkonis CFBP 6623</name>
    <dbReference type="NCBI Taxonomy" id="1183432"/>
    <lineage>
        <taxon>Bacteria</taxon>
        <taxon>Pseudomonadati</taxon>
        <taxon>Pseudomonadota</taxon>
        <taxon>Alphaproteobacteria</taxon>
        <taxon>Hyphomicrobiales</taxon>
        <taxon>Rhizobiaceae</taxon>
        <taxon>Rhizobium/Agrobacterium group</taxon>
        <taxon>Agrobacterium</taxon>
        <taxon>Agrobacterium tumefaciens complex</taxon>
    </lineage>
</organism>
<sequence length="66" mass="7505">MRTLIRILDEANVTAGLQFIYPDSVTLRPFSAIVRLLCLQLRDNPLIILLARSVPQLGYVPCFSCW</sequence>
<accession>A0A1S7NSS1</accession>
<dbReference type="Proteomes" id="UP000191988">
    <property type="component" value="Unassembled WGS sequence"/>
</dbReference>
<dbReference type="AlphaFoldDB" id="A0A1S7NSS1"/>
<gene>
    <name evidence="1" type="ORF">AGR3A_Cc160091</name>
</gene>